<dbReference type="AlphaFoldDB" id="A0A423VRA9"/>
<reference evidence="4 5" key="1">
    <citation type="submission" date="2015-09" db="EMBL/GenBank/DDBJ databases">
        <title>Host preference determinants of Valsa canker pathogens revealed by comparative genomics.</title>
        <authorList>
            <person name="Yin Z."/>
            <person name="Huang L."/>
        </authorList>
    </citation>
    <scope>NUCLEOTIDE SEQUENCE [LARGE SCALE GENOMIC DNA]</scope>
    <source>
        <strain evidence="4 5">YSFL</strain>
    </source>
</reference>
<keyword evidence="5" id="KW-1185">Reference proteome</keyword>
<name>A0A423VRA9_CYTCH</name>
<evidence type="ECO:0000313" key="4">
    <source>
        <dbReference type="EMBL" id="ROV93508.1"/>
    </source>
</evidence>
<dbReference type="Gene3D" id="2.60.110.10">
    <property type="entry name" value="Thaumatin"/>
    <property type="match status" value="1"/>
</dbReference>
<dbReference type="InterPro" id="IPR037176">
    <property type="entry name" value="Osmotin/thaumatin-like_sf"/>
</dbReference>
<dbReference type="Gene3D" id="3.30.920.50">
    <property type="entry name" value="Beta-1,3-glucanase, C-terminal domain"/>
    <property type="match status" value="1"/>
</dbReference>
<dbReference type="PANTHER" id="PTHR38165">
    <property type="match status" value="1"/>
</dbReference>
<dbReference type="EMBL" id="LJZO01000032">
    <property type="protein sequence ID" value="ROV93508.1"/>
    <property type="molecule type" value="Genomic_DNA"/>
</dbReference>
<dbReference type="InterPro" id="IPR042517">
    <property type="entry name" value="Glyco_hydro_64_N_2"/>
</dbReference>
<organism evidence="4 5">
    <name type="scientific">Cytospora chrysosperma</name>
    <name type="common">Cytospora canker fungus</name>
    <name type="synonym">Sphaeria chrysosperma</name>
    <dbReference type="NCBI Taxonomy" id="252740"/>
    <lineage>
        <taxon>Eukaryota</taxon>
        <taxon>Fungi</taxon>
        <taxon>Dikarya</taxon>
        <taxon>Ascomycota</taxon>
        <taxon>Pezizomycotina</taxon>
        <taxon>Sordariomycetes</taxon>
        <taxon>Sordariomycetidae</taxon>
        <taxon>Diaporthales</taxon>
        <taxon>Cytosporaceae</taxon>
        <taxon>Cytospora</taxon>
    </lineage>
</organism>
<dbReference type="InterPro" id="IPR037398">
    <property type="entry name" value="Glyco_hydro_64_fam"/>
</dbReference>
<evidence type="ECO:0000259" key="3">
    <source>
        <dbReference type="PROSITE" id="PS52006"/>
    </source>
</evidence>
<evidence type="ECO:0000313" key="5">
    <source>
        <dbReference type="Proteomes" id="UP000284375"/>
    </source>
</evidence>
<evidence type="ECO:0000256" key="1">
    <source>
        <dbReference type="SAM" id="MobiDB-lite"/>
    </source>
</evidence>
<proteinExistence type="predicted"/>
<keyword evidence="2" id="KW-0732">Signal</keyword>
<feature type="chain" id="PRO_5019476873" description="GH64 domain-containing protein" evidence="2">
    <location>
        <begin position="22"/>
        <end position="460"/>
    </location>
</feature>
<feature type="compositionally biased region" description="Low complexity" evidence="1">
    <location>
        <begin position="49"/>
        <end position="64"/>
    </location>
</feature>
<dbReference type="PROSITE" id="PS52006">
    <property type="entry name" value="GH64"/>
    <property type="match status" value="1"/>
</dbReference>
<sequence>MFPSTLLAAAGTALFAIQSLAYVIPEGSINARGVVNPDRVRREIAPRQSASAAASATPSASSTGSGSGGSTLDLKLTNSASGKMYAYIMGMDATNGKHVFYQEGASAWYYPSGSATKRQSTNTAIDATSNKLAIEVDGNSDKTITLPQYLDSGRVYIGAQPMTFRMDASGNLVEPSPVDTSDANYDFAWGIVELAWLSTELAADLSYVDSVALALGLKVTTTDGEEYEDAGLPAGSLKKVCDELAAVSDDWGNTCVKGSNGDLIRALAPAKYVSANSAGSLSTFFDSYIDKVWEKYASTTLTINSQESTWGPNVTCKVSGGGNGSALTCQQPDGNTYNYNKPTTMDVLGCNSGPFTNQGTNNYQSRTWPRLCAAFTRSTLLLDGGDVTPSSQIGASKYYTDDITNHFSRIVHEVVTPGKVGTGAYAFAFDDVNAPGTGENESGMFQVANAKSMEIMIRGT</sequence>
<protein>
    <recommendedName>
        <fullName evidence="3">GH64 domain-containing protein</fullName>
    </recommendedName>
</protein>
<accession>A0A423VRA9</accession>
<gene>
    <name evidence="4" type="ORF">VSDG_06780</name>
</gene>
<feature type="signal peptide" evidence="2">
    <location>
        <begin position="1"/>
        <end position="21"/>
    </location>
</feature>
<comment type="caution">
    <text evidence="4">The sequence shown here is derived from an EMBL/GenBank/DDBJ whole genome shotgun (WGS) entry which is preliminary data.</text>
</comment>
<dbReference type="OrthoDB" id="10058186at2759"/>
<dbReference type="Proteomes" id="UP000284375">
    <property type="component" value="Unassembled WGS sequence"/>
</dbReference>
<evidence type="ECO:0000256" key="2">
    <source>
        <dbReference type="SAM" id="SignalP"/>
    </source>
</evidence>
<dbReference type="InterPro" id="IPR032477">
    <property type="entry name" value="Glyco_hydro_64"/>
</dbReference>
<dbReference type="Pfam" id="PF16483">
    <property type="entry name" value="Glyco_hydro_64"/>
    <property type="match status" value="1"/>
</dbReference>
<feature type="domain" description="GH64" evidence="3">
    <location>
        <begin position="67"/>
        <end position="453"/>
    </location>
</feature>
<dbReference type="PANTHER" id="PTHR38165:SF1">
    <property type="entry name" value="GLUCANASE B"/>
    <property type="match status" value="1"/>
</dbReference>
<feature type="region of interest" description="Disordered" evidence="1">
    <location>
        <begin position="45"/>
        <end position="72"/>
    </location>
</feature>